<comment type="function">
    <text evidence="7">Involved in DNA repair and RecF pathway recombination.</text>
</comment>
<organism evidence="9 10">
    <name type="scientific">Roseivivax jejudonensis</name>
    <dbReference type="NCBI Taxonomy" id="1529041"/>
    <lineage>
        <taxon>Bacteria</taxon>
        <taxon>Pseudomonadati</taxon>
        <taxon>Pseudomonadota</taxon>
        <taxon>Alphaproteobacteria</taxon>
        <taxon>Rhodobacterales</taxon>
        <taxon>Roseobacteraceae</taxon>
        <taxon>Roseivivax</taxon>
    </lineage>
</organism>
<dbReference type="InterPro" id="IPR037278">
    <property type="entry name" value="ARFGAP/RecO"/>
</dbReference>
<evidence type="ECO:0000256" key="5">
    <source>
        <dbReference type="ARBA" id="ARBA00023204"/>
    </source>
</evidence>
<dbReference type="HAMAP" id="MF_00201">
    <property type="entry name" value="RecO"/>
    <property type="match status" value="1"/>
</dbReference>
<comment type="similarity">
    <text evidence="1 7">Belongs to the RecO family.</text>
</comment>
<dbReference type="Gene3D" id="2.40.50.140">
    <property type="entry name" value="Nucleic acid-binding proteins"/>
    <property type="match status" value="1"/>
</dbReference>
<evidence type="ECO:0000256" key="4">
    <source>
        <dbReference type="ARBA" id="ARBA00023172"/>
    </source>
</evidence>
<dbReference type="Pfam" id="PF02565">
    <property type="entry name" value="RecO_C"/>
    <property type="match status" value="1"/>
</dbReference>
<dbReference type="Gene3D" id="1.20.1440.120">
    <property type="entry name" value="Recombination protein O, C-terminal domain"/>
    <property type="match status" value="1"/>
</dbReference>
<dbReference type="RefSeq" id="WP_085790524.1">
    <property type="nucleotide sequence ID" value="NZ_FWFK01000001.1"/>
</dbReference>
<dbReference type="PANTHER" id="PTHR33991:SF1">
    <property type="entry name" value="DNA REPAIR PROTEIN RECO"/>
    <property type="match status" value="1"/>
</dbReference>
<dbReference type="OrthoDB" id="9804792at2"/>
<dbReference type="Pfam" id="PF11967">
    <property type="entry name" value="RecO_N"/>
    <property type="match status" value="1"/>
</dbReference>
<dbReference type="SUPFAM" id="SSF57863">
    <property type="entry name" value="ArfGap/RecO-like zinc finger"/>
    <property type="match status" value="1"/>
</dbReference>
<keyword evidence="4 7" id="KW-0233">DNA recombination</keyword>
<name>A0A1X6YJF9_9RHOB</name>
<dbReference type="GO" id="GO:0006302">
    <property type="term" value="P:double-strand break repair"/>
    <property type="evidence" value="ECO:0007669"/>
    <property type="project" value="TreeGrafter"/>
</dbReference>
<dbReference type="GO" id="GO:0043590">
    <property type="term" value="C:bacterial nucleoid"/>
    <property type="evidence" value="ECO:0007669"/>
    <property type="project" value="TreeGrafter"/>
</dbReference>
<evidence type="ECO:0000256" key="6">
    <source>
        <dbReference type="ARBA" id="ARBA00033409"/>
    </source>
</evidence>
<dbReference type="SUPFAM" id="SSF50249">
    <property type="entry name" value="Nucleic acid-binding proteins"/>
    <property type="match status" value="1"/>
</dbReference>
<dbReference type="InterPro" id="IPR003717">
    <property type="entry name" value="RecO"/>
</dbReference>
<gene>
    <name evidence="7 9" type="primary">recO</name>
    <name evidence="9" type="ORF">ROJ8625_00812</name>
</gene>
<sequence>MEWRDTGILLGVRRHGETSAILEVFTEAHGRHAGVLRGATSRKAAPMLQPGAELDLAWRARLEDHIGTYAAELRRSRAGQAMADPLALSGLNAVCALLAFVLPDREPHLGLYRATTLLLDTLGTTPDWPFYYLRWEVMLLDETGYGLDLSACAVTGATEGLRYVSPRTGRAVTVEGAGDWADRLLPLPPALHGEGNRGDDEVLRALGTTGHFLGHHLAPSLGDRPLPPARALFLDRLAKRAAAAAAADPGPGGSR</sequence>
<evidence type="ECO:0000256" key="3">
    <source>
        <dbReference type="ARBA" id="ARBA00022763"/>
    </source>
</evidence>
<evidence type="ECO:0000256" key="1">
    <source>
        <dbReference type="ARBA" id="ARBA00007452"/>
    </source>
</evidence>
<dbReference type="InterPro" id="IPR042242">
    <property type="entry name" value="RecO_C"/>
</dbReference>
<dbReference type="Proteomes" id="UP000193570">
    <property type="component" value="Unassembled WGS sequence"/>
</dbReference>
<dbReference type="GO" id="GO:0006310">
    <property type="term" value="P:DNA recombination"/>
    <property type="evidence" value="ECO:0007669"/>
    <property type="project" value="UniProtKB-UniRule"/>
</dbReference>
<accession>A0A1X6YJF9</accession>
<dbReference type="AlphaFoldDB" id="A0A1X6YJF9"/>
<protein>
    <recommendedName>
        <fullName evidence="2 7">DNA repair protein RecO</fullName>
    </recommendedName>
    <alternativeName>
        <fullName evidence="6 7">Recombination protein O</fullName>
    </alternativeName>
</protein>
<dbReference type="EMBL" id="FWFK01000001">
    <property type="protein sequence ID" value="SLN21488.1"/>
    <property type="molecule type" value="Genomic_DNA"/>
</dbReference>
<evidence type="ECO:0000313" key="10">
    <source>
        <dbReference type="Proteomes" id="UP000193570"/>
    </source>
</evidence>
<feature type="domain" description="DNA replication/recombination mediator RecO N-terminal" evidence="8">
    <location>
        <begin position="1"/>
        <end position="73"/>
    </location>
</feature>
<dbReference type="InterPro" id="IPR012340">
    <property type="entry name" value="NA-bd_OB-fold"/>
</dbReference>
<keyword evidence="5 7" id="KW-0234">DNA repair</keyword>
<evidence type="ECO:0000313" key="9">
    <source>
        <dbReference type="EMBL" id="SLN21488.1"/>
    </source>
</evidence>
<dbReference type="InterPro" id="IPR022572">
    <property type="entry name" value="DNA_rep/recomb_RecO_N"/>
</dbReference>
<dbReference type="NCBIfam" id="TIGR00613">
    <property type="entry name" value="reco"/>
    <property type="match status" value="1"/>
</dbReference>
<keyword evidence="3 7" id="KW-0227">DNA damage</keyword>
<keyword evidence="10" id="KW-1185">Reference proteome</keyword>
<evidence type="ECO:0000256" key="7">
    <source>
        <dbReference type="HAMAP-Rule" id="MF_00201"/>
    </source>
</evidence>
<evidence type="ECO:0000256" key="2">
    <source>
        <dbReference type="ARBA" id="ARBA00021310"/>
    </source>
</evidence>
<proteinExistence type="inferred from homology"/>
<reference evidence="9 10" key="1">
    <citation type="submission" date="2017-03" db="EMBL/GenBank/DDBJ databases">
        <authorList>
            <person name="Afonso C.L."/>
            <person name="Miller P.J."/>
            <person name="Scott M.A."/>
            <person name="Spackman E."/>
            <person name="Goraichik I."/>
            <person name="Dimitrov K.M."/>
            <person name="Suarez D.L."/>
            <person name="Swayne D.E."/>
        </authorList>
    </citation>
    <scope>NUCLEOTIDE SEQUENCE [LARGE SCALE GENOMIC DNA]</scope>
    <source>
        <strain evidence="9 10">CECT 8625</strain>
    </source>
</reference>
<evidence type="ECO:0000259" key="8">
    <source>
        <dbReference type="Pfam" id="PF11967"/>
    </source>
</evidence>
<dbReference type="PANTHER" id="PTHR33991">
    <property type="entry name" value="DNA REPAIR PROTEIN RECO"/>
    <property type="match status" value="1"/>
</dbReference>